<name>U3AS11_9VIBR</name>
<sequence length="272" mass="30677">MMRGEVKPPISEVKTLDVELLGKPIHIIRDKLEKMILDSCSTLTNELQRWVQKNSLDVELNSVSIQKLHHDAVNKEHFSTFAHQLGGLVNVYFEPNTLLRLADCFYDNTNERPSSHVTTSDVRIQERIGRLVLSFLAPQEMWQSGLYESAQEIGIEITLVIRIDNNKGLFKVTLSNALIQTLLKQLSLSTEHDLSEPFCHALQGTPIRLNVTLAKKQMILSDVINLKPDDIIPIELFNSAPVHIGHHSLFTGHVADQNGQLVLILNPDKESQ</sequence>
<keyword evidence="3" id="KW-1185">Reference proteome</keyword>
<dbReference type="Pfam" id="PF01052">
    <property type="entry name" value="FliMN_C"/>
    <property type="match status" value="1"/>
</dbReference>
<dbReference type="RefSeq" id="WP_021709794.1">
    <property type="nucleotide sequence ID" value="NZ_BAOB01000341.1"/>
</dbReference>
<feature type="domain" description="Flagellar motor switch protein FliN-like C-terminal" evidence="1">
    <location>
        <begin position="201"/>
        <end position="262"/>
    </location>
</feature>
<gene>
    <name evidence="2" type="ORF">VAZ01S_035_00500</name>
</gene>
<protein>
    <recommendedName>
        <fullName evidence="1">Flagellar motor switch protein FliN-like C-terminal domain-containing protein</fullName>
    </recommendedName>
</protein>
<evidence type="ECO:0000259" key="1">
    <source>
        <dbReference type="Pfam" id="PF01052"/>
    </source>
</evidence>
<organism evidence="2 3">
    <name type="scientific">Vibrio azureus NBRC 104587</name>
    <dbReference type="NCBI Taxonomy" id="1219077"/>
    <lineage>
        <taxon>Bacteria</taxon>
        <taxon>Pseudomonadati</taxon>
        <taxon>Pseudomonadota</taxon>
        <taxon>Gammaproteobacteria</taxon>
        <taxon>Vibrionales</taxon>
        <taxon>Vibrionaceae</taxon>
        <taxon>Vibrio</taxon>
    </lineage>
</organism>
<evidence type="ECO:0000313" key="3">
    <source>
        <dbReference type="Proteomes" id="UP000016567"/>
    </source>
</evidence>
<dbReference type="AlphaFoldDB" id="U3AS11"/>
<comment type="caution">
    <text evidence="2">The sequence shown here is derived from an EMBL/GenBank/DDBJ whole genome shotgun (WGS) entry which is preliminary data.</text>
</comment>
<dbReference type="InterPro" id="IPR001543">
    <property type="entry name" value="FliN-like_C"/>
</dbReference>
<evidence type="ECO:0000313" key="2">
    <source>
        <dbReference type="EMBL" id="GAD76042.1"/>
    </source>
</evidence>
<dbReference type="eggNOG" id="COG1868">
    <property type="taxonomic scope" value="Bacteria"/>
</dbReference>
<dbReference type="STRING" id="1219077.VAZ01S_035_00500"/>
<reference evidence="2 3" key="1">
    <citation type="submission" date="2013-09" db="EMBL/GenBank/DDBJ databases">
        <title>Whole genome shotgun sequence of Vibrio azureus NBRC 104587.</title>
        <authorList>
            <person name="Isaki S."/>
            <person name="Hosoyama A."/>
            <person name="Numata M."/>
            <person name="Hashimoto M."/>
            <person name="Hosoyama Y."/>
            <person name="Tsuchikane K."/>
            <person name="Noguchi M."/>
            <person name="Hirakata S."/>
            <person name="Ichikawa N."/>
            <person name="Ohji S."/>
            <person name="Yamazoe A."/>
            <person name="Fujita N."/>
        </authorList>
    </citation>
    <scope>NUCLEOTIDE SEQUENCE [LARGE SCALE GENOMIC DNA]</scope>
    <source>
        <strain evidence="2 3">NBRC 104587</strain>
    </source>
</reference>
<accession>U3AS11</accession>
<dbReference type="EMBL" id="BATL01000035">
    <property type="protein sequence ID" value="GAD76042.1"/>
    <property type="molecule type" value="Genomic_DNA"/>
</dbReference>
<dbReference type="Proteomes" id="UP000016567">
    <property type="component" value="Unassembled WGS sequence"/>
</dbReference>
<dbReference type="SUPFAM" id="SSF101801">
    <property type="entry name" value="Surface presentation of antigens (SPOA)"/>
    <property type="match status" value="1"/>
</dbReference>
<proteinExistence type="predicted"/>
<dbReference type="InterPro" id="IPR036429">
    <property type="entry name" value="SpoA-like_sf"/>
</dbReference>